<accession>A0A1E1F8A8</accession>
<dbReference type="AlphaFoldDB" id="A0A1E1F8A8"/>
<evidence type="ECO:0000259" key="1">
    <source>
        <dbReference type="Pfam" id="PF13700"/>
    </source>
</evidence>
<geneLocation type="plasmid" evidence="3">
    <name>psclo_3 dna</name>
</geneLocation>
<dbReference type="Pfam" id="PF13700">
    <property type="entry name" value="DUF4158"/>
    <property type="match status" value="1"/>
</dbReference>
<protein>
    <submittedName>
        <fullName evidence="2">Transposase</fullName>
    </submittedName>
</protein>
<gene>
    <name evidence="2" type="ORF">SCLO_3000500</name>
</gene>
<sequence length="368" mass="40579">MARRRLLTDHERRCLFEPPTDDIAIIANYTLSAEDIEVIGRRYGAPNRLGLASHIALMRHLGFGLPGNNAVPTPVLHYLAAQLHVDPAALTSYGQRSQTRNDHAEIVARYLGLHPFRRMDIPFALELAEAAARHTDRGEPIVRALIEGLKDKRFILPASDTLGRAGLAGRARARKAAAAALIETLDSSEMAHLDDLLVNNSDFGMTPLAWLRAYDEAPNTANINGLLERLRFVRNIGIDPAVSSEIPEFRFAQFVREGGVAPAFLLSDYSLNRRRATLVAAVIDLEARLADGAIQMFDRLIGGMFTRARRGRERRYQDSIQSVGQLMRLFGATISALDEAIQHGGDPLELIDEMVGWHKLVAAKAQAG</sequence>
<proteinExistence type="predicted"/>
<feature type="domain" description="DUF4158" evidence="1">
    <location>
        <begin position="6"/>
        <end position="164"/>
    </location>
</feature>
<dbReference type="KEGG" id="sclo:SCLO_3000500"/>
<organism evidence="2 3">
    <name type="scientific">Sphingobium cloacae</name>
    <dbReference type="NCBI Taxonomy" id="120107"/>
    <lineage>
        <taxon>Bacteria</taxon>
        <taxon>Pseudomonadati</taxon>
        <taxon>Pseudomonadota</taxon>
        <taxon>Alphaproteobacteria</taxon>
        <taxon>Sphingomonadales</taxon>
        <taxon>Sphingomonadaceae</taxon>
        <taxon>Sphingobium</taxon>
    </lineage>
</organism>
<dbReference type="Proteomes" id="UP000218272">
    <property type="component" value="Plasmid pSCLO_3"/>
</dbReference>
<reference evidence="2 3" key="1">
    <citation type="submission" date="2016-10" db="EMBL/GenBank/DDBJ databases">
        <title>Complete Genome Sequence of the Nonylphenol-Degrading Bacterium Sphingobium cloacae JCM 10874T.</title>
        <authorList>
            <person name="Ootsuka M."/>
            <person name="Nishizawa T."/>
            <person name="Ohta H."/>
        </authorList>
    </citation>
    <scope>NUCLEOTIDE SEQUENCE [LARGE SCALE GENOMIC DNA]</scope>
    <source>
        <strain evidence="2 3">JCM 10874</strain>
        <plasmid evidence="3">psclo_3 dna</plasmid>
    </source>
</reference>
<name>A0A1E1F8A8_9SPHN</name>
<dbReference type="InterPro" id="IPR025296">
    <property type="entry name" value="DUF4158"/>
</dbReference>
<evidence type="ECO:0000313" key="3">
    <source>
        <dbReference type="Proteomes" id="UP000218272"/>
    </source>
</evidence>
<keyword evidence="3" id="KW-1185">Reference proteome</keyword>
<dbReference type="EMBL" id="AP017657">
    <property type="protein sequence ID" value="BAV66717.1"/>
    <property type="molecule type" value="Genomic_DNA"/>
</dbReference>
<keyword evidence="2" id="KW-0614">Plasmid</keyword>
<evidence type="ECO:0000313" key="2">
    <source>
        <dbReference type="EMBL" id="BAV66717.1"/>
    </source>
</evidence>